<feature type="signal peptide" evidence="5">
    <location>
        <begin position="1"/>
        <end position="17"/>
    </location>
</feature>
<dbReference type="Pfam" id="PF01395">
    <property type="entry name" value="PBP_GOBP"/>
    <property type="match status" value="1"/>
</dbReference>
<feature type="chain" id="PRO_5007064293" evidence="5">
    <location>
        <begin position="18"/>
        <end position="148"/>
    </location>
</feature>
<dbReference type="SMART" id="SM00708">
    <property type="entry name" value="PhBP"/>
    <property type="match status" value="1"/>
</dbReference>
<dbReference type="EMBL" id="KT250748">
    <property type="protein sequence ID" value="ALZ41692.1"/>
    <property type="molecule type" value="mRNA"/>
</dbReference>
<dbReference type="PANTHER" id="PTHR11857">
    <property type="entry name" value="ODORANT BINDING PROTEIN-RELATED"/>
    <property type="match status" value="1"/>
</dbReference>
<evidence type="ECO:0000313" key="6">
    <source>
        <dbReference type="EMBL" id="ALZ41692.1"/>
    </source>
</evidence>
<comment type="similarity">
    <text evidence="2">Belongs to the PBP/GOBP family.</text>
</comment>
<organism evidence="6">
    <name type="scientific">Liriomyza sativae</name>
    <name type="common">Vegetable leafminer</name>
    <dbReference type="NCBI Taxonomy" id="127406"/>
    <lineage>
        <taxon>Eukaryota</taxon>
        <taxon>Metazoa</taxon>
        <taxon>Ecdysozoa</taxon>
        <taxon>Arthropoda</taxon>
        <taxon>Hexapoda</taxon>
        <taxon>Insecta</taxon>
        <taxon>Pterygota</taxon>
        <taxon>Neoptera</taxon>
        <taxon>Endopterygota</taxon>
        <taxon>Diptera</taxon>
        <taxon>Brachycera</taxon>
        <taxon>Muscomorpha</taxon>
        <taxon>Opomyzoidea</taxon>
        <taxon>Agromyzidae</taxon>
        <taxon>Phytomyzinae</taxon>
        <taxon>Liriomyza</taxon>
    </lineage>
</organism>
<accession>A0A0X8B0A6</accession>
<protein>
    <submittedName>
        <fullName evidence="6">Odorant binding protein 15</fullName>
    </submittedName>
</protein>
<comment type="subcellular location">
    <subcellularLocation>
        <location evidence="1">Secreted</location>
    </subcellularLocation>
</comment>
<dbReference type="InterPro" id="IPR036728">
    <property type="entry name" value="PBP_GOBP_sf"/>
</dbReference>
<keyword evidence="4 5" id="KW-0732">Signal</keyword>
<dbReference type="Gene3D" id="1.10.238.20">
    <property type="entry name" value="Pheromone/general odorant binding protein domain"/>
    <property type="match status" value="1"/>
</dbReference>
<evidence type="ECO:0000256" key="5">
    <source>
        <dbReference type="SAM" id="SignalP"/>
    </source>
</evidence>
<keyword evidence="3" id="KW-0964">Secreted</keyword>
<sequence>MKVTALIVLACFALANADEWQPVNPERFPEIHNICNKKSPLTEENIEKIYVKFEFNNEPSVREYILCTVTEMKTFCEHDGFHAERVAQQFPNHKEEVAKHVTECNDKNEQKSPLDEWCYREHQCIFSGPVGNLMKEQILKTLKRPDIQ</sequence>
<dbReference type="GO" id="GO:0007608">
    <property type="term" value="P:sensory perception of smell"/>
    <property type="evidence" value="ECO:0007669"/>
    <property type="project" value="TreeGrafter"/>
</dbReference>
<dbReference type="GO" id="GO:0005549">
    <property type="term" value="F:odorant binding"/>
    <property type="evidence" value="ECO:0007669"/>
    <property type="project" value="InterPro"/>
</dbReference>
<evidence type="ECO:0000256" key="2">
    <source>
        <dbReference type="ARBA" id="ARBA00008098"/>
    </source>
</evidence>
<dbReference type="CDD" id="cd23992">
    <property type="entry name" value="PBP_GOBP"/>
    <property type="match status" value="1"/>
</dbReference>
<reference evidence="6" key="1">
    <citation type="submission" date="2015-07" db="EMBL/GenBank/DDBJ databases">
        <title>Identification and tissue distribution of odorant binding protein genes in the vegetable leafminer Liriomyza sativae.</title>
        <authorList>
            <person name="Zhang L."/>
            <person name="Lei Z."/>
        </authorList>
    </citation>
    <scope>NUCLEOTIDE SEQUENCE</scope>
</reference>
<evidence type="ECO:0000256" key="1">
    <source>
        <dbReference type="ARBA" id="ARBA00004613"/>
    </source>
</evidence>
<dbReference type="AlphaFoldDB" id="A0A0X8B0A6"/>
<name>A0A0X8B0A6_LIRSA</name>
<dbReference type="SUPFAM" id="SSF47565">
    <property type="entry name" value="Insect pheromone/odorant-binding proteins"/>
    <property type="match status" value="1"/>
</dbReference>
<evidence type="ECO:0000256" key="3">
    <source>
        <dbReference type="ARBA" id="ARBA00022525"/>
    </source>
</evidence>
<gene>
    <name evidence="6" type="primary">OBP15</name>
</gene>
<dbReference type="InterPro" id="IPR006170">
    <property type="entry name" value="PBP/GOBP"/>
</dbReference>
<dbReference type="GO" id="GO:0005615">
    <property type="term" value="C:extracellular space"/>
    <property type="evidence" value="ECO:0007669"/>
    <property type="project" value="TreeGrafter"/>
</dbReference>
<dbReference type="PANTHER" id="PTHR11857:SF43">
    <property type="entry name" value="GEO07291P1-RELATED"/>
    <property type="match status" value="1"/>
</dbReference>
<proteinExistence type="evidence at transcript level"/>
<evidence type="ECO:0000256" key="4">
    <source>
        <dbReference type="ARBA" id="ARBA00022729"/>
    </source>
</evidence>